<protein>
    <submittedName>
        <fullName evidence="2">Uncharacterized protein</fullName>
    </submittedName>
</protein>
<accession>A0A6I4UMN2</accession>
<dbReference type="AlphaFoldDB" id="A0A6I4UMN2"/>
<evidence type="ECO:0000313" key="2">
    <source>
        <dbReference type="EMBL" id="MXP40251.1"/>
    </source>
</evidence>
<dbReference type="RefSeq" id="WP_160745099.1">
    <property type="nucleotide sequence ID" value="NZ_WTYK01000001.1"/>
</dbReference>
<feature type="transmembrane region" description="Helical" evidence="1">
    <location>
        <begin position="76"/>
        <end position="96"/>
    </location>
</feature>
<feature type="transmembrane region" description="Helical" evidence="1">
    <location>
        <begin position="12"/>
        <end position="28"/>
    </location>
</feature>
<name>A0A6I4UMN2_9SPHN</name>
<feature type="transmembrane region" description="Helical" evidence="1">
    <location>
        <begin position="102"/>
        <end position="122"/>
    </location>
</feature>
<keyword evidence="1" id="KW-1133">Transmembrane helix</keyword>
<organism evidence="2 3">
    <name type="scientific">Croceibacterium soli</name>
    <dbReference type="NCBI Taxonomy" id="1739690"/>
    <lineage>
        <taxon>Bacteria</taxon>
        <taxon>Pseudomonadati</taxon>
        <taxon>Pseudomonadota</taxon>
        <taxon>Alphaproteobacteria</taxon>
        <taxon>Sphingomonadales</taxon>
        <taxon>Erythrobacteraceae</taxon>
        <taxon>Croceibacterium</taxon>
    </lineage>
</organism>
<keyword evidence="1" id="KW-0812">Transmembrane</keyword>
<keyword evidence="1" id="KW-0472">Membrane</keyword>
<evidence type="ECO:0000256" key="1">
    <source>
        <dbReference type="SAM" id="Phobius"/>
    </source>
</evidence>
<dbReference type="OrthoDB" id="7509246at2"/>
<evidence type="ECO:0000313" key="3">
    <source>
        <dbReference type="Proteomes" id="UP000469159"/>
    </source>
</evidence>
<sequence length="145" mass="15919">MRPQSIRQFDLFYLAALALSALAFLLGYDDIVASVEAESSAAGLQMGANVAIGSFAFGMVLYLLLWFLVSRRRVGIARWIIVLLFLVNLTGLRAIFTVGLTVQTAISLLSLLLSAVAIYYLFRPETKAWLDERAESPDTSLADPD</sequence>
<dbReference type="Proteomes" id="UP000469159">
    <property type="component" value="Unassembled WGS sequence"/>
</dbReference>
<dbReference type="EMBL" id="WTYK01000001">
    <property type="protein sequence ID" value="MXP40251.1"/>
    <property type="molecule type" value="Genomic_DNA"/>
</dbReference>
<feature type="transmembrane region" description="Helical" evidence="1">
    <location>
        <begin position="48"/>
        <end position="69"/>
    </location>
</feature>
<comment type="caution">
    <text evidence="2">The sequence shown here is derived from an EMBL/GenBank/DDBJ whole genome shotgun (WGS) entry which is preliminary data.</text>
</comment>
<keyword evidence="3" id="KW-1185">Reference proteome</keyword>
<reference evidence="2 3" key="1">
    <citation type="submission" date="2019-12" db="EMBL/GenBank/DDBJ databases">
        <title>Genomic-based taxomic classification of the family Erythrobacteraceae.</title>
        <authorList>
            <person name="Xu L."/>
        </authorList>
    </citation>
    <scope>NUCLEOTIDE SEQUENCE [LARGE SCALE GENOMIC DNA]</scope>
    <source>
        <strain evidence="2 3">MCCC 1K02066</strain>
    </source>
</reference>
<gene>
    <name evidence="2" type="ORF">GRI75_01155</name>
</gene>
<proteinExistence type="predicted"/>